<name>A0A2P2P1K8_RHIMU</name>
<reference evidence="1" key="1">
    <citation type="submission" date="2018-02" db="EMBL/GenBank/DDBJ databases">
        <title>Rhizophora mucronata_Transcriptome.</title>
        <authorList>
            <person name="Meera S.P."/>
            <person name="Sreeshan A."/>
            <person name="Augustine A."/>
        </authorList>
    </citation>
    <scope>NUCLEOTIDE SEQUENCE</scope>
    <source>
        <tissue evidence="1">Leaf</tissue>
    </source>
</reference>
<dbReference type="EMBL" id="GGEC01068049">
    <property type="protein sequence ID" value="MBX48533.1"/>
    <property type="molecule type" value="Transcribed_RNA"/>
</dbReference>
<protein>
    <submittedName>
        <fullName evidence="1">F-box protein At5g49610-like</fullName>
    </submittedName>
</protein>
<proteinExistence type="predicted"/>
<dbReference type="AlphaFoldDB" id="A0A2P2P1K8"/>
<accession>A0A2P2P1K8</accession>
<dbReference type="PANTHER" id="PTHR35546:SF25">
    <property type="entry name" value="F-BOX DOMAIN-CONTAINING PROTEIN"/>
    <property type="match status" value="1"/>
</dbReference>
<dbReference type="InterPro" id="IPR055290">
    <property type="entry name" value="At3g26010-like"/>
</dbReference>
<sequence>MKWKMLPEPWMYHGPETAIALAFEPSLLNFSAHFELICAVTLPDQPFIFFEIYSSRSGWRVSNTFCYELDVLKLNNDGFYMKGFVFWKIQSQAVLAFDVKNEDYGIVNLPVLGERIGELTEMHGELCYLLPCKQGDAYAIEVYGEMDMKLKGVIPLNPEVVGFMSEPCRALHFVNDDTLIVTFGSNVVAYHARAQKAERLGNTRSDGYAKYLPYVNSLVHVGHPLVRA</sequence>
<organism evidence="1">
    <name type="scientific">Rhizophora mucronata</name>
    <name type="common">Asiatic mangrove</name>
    <dbReference type="NCBI Taxonomy" id="61149"/>
    <lineage>
        <taxon>Eukaryota</taxon>
        <taxon>Viridiplantae</taxon>
        <taxon>Streptophyta</taxon>
        <taxon>Embryophyta</taxon>
        <taxon>Tracheophyta</taxon>
        <taxon>Spermatophyta</taxon>
        <taxon>Magnoliopsida</taxon>
        <taxon>eudicotyledons</taxon>
        <taxon>Gunneridae</taxon>
        <taxon>Pentapetalae</taxon>
        <taxon>rosids</taxon>
        <taxon>fabids</taxon>
        <taxon>Malpighiales</taxon>
        <taxon>Rhizophoraceae</taxon>
        <taxon>Rhizophora</taxon>
    </lineage>
</organism>
<dbReference type="PANTHER" id="PTHR35546">
    <property type="entry name" value="F-BOX PROTEIN INTERACTION DOMAIN PROTEIN-RELATED"/>
    <property type="match status" value="1"/>
</dbReference>
<evidence type="ECO:0000313" key="1">
    <source>
        <dbReference type="EMBL" id="MBX48533.1"/>
    </source>
</evidence>